<keyword evidence="2" id="KW-1185">Reference proteome</keyword>
<dbReference type="SUPFAM" id="SSF48613">
    <property type="entry name" value="Heme oxygenase-like"/>
    <property type="match status" value="1"/>
</dbReference>
<sequence>MSPRSLDAPALGAAPARTDPLAALRQATQERHARLDAQLPIARPDARLHDYTCHARALSAWLAALAPELRAIEAATPDFRFDEPARLAALHADLLDAGAIAAQSAVPPGAATQAAIAQALQEHAALPMACRWGIAYVVEGSQLGGQVLFRRLAERLAPHPLRYLQGRGSEGTAARWRAFIEQLRGRLASPADVQAACAGACAAFDGMAHELRAAGAPL</sequence>
<protein>
    <submittedName>
        <fullName evidence="1">Heme oxygenase</fullName>
    </submittedName>
</protein>
<dbReference type="CDD" id="cd19166">
    <property type="entry name" value="HemeO-bac"/>
    <property type="match status" value="1"/>
</dbReference>
<evidence type="ECO:0000313" key="2">
    <source>
        <dbReference type="Proteomes" id="UP000199119"/>
    </source>
</evidence>
<dbReference type="EMBL" id="FONX01000014">
    <property type="protein sequence ID" value="SFF15533.1"/>
    <property type="molecule type" value="Genomic_DNA"/>
</dbReference>
<dbReference type="STRING" id="1177982.SAMN04489711_114127"/>
<gene>
    <name evidence="1" type="ORF">SAMN04489711_114127</name>
</gene>
<name>A0A1I2GEB0_9BURK</name>
<organism evidence="1 2">
    <name type="scientific">Paracidovorax wautersii</name>
    <dbReference type="NCBI Taxonomy" id="1177982"/>
    <lineage>
        <taxon>Bacteria</taxon>
        <taxon>Pseudomonadati</taxon>
        <taxon>Pseudomonadota</taxon>
        <taxon>Betaproteobacteria</taxon>
        <taxon>Burkholderiales</taxon>
        <taxon>Comamonadaceae</taxon>
        <taxon>Paracidovorax</taxon>
    </lineage>
</organism>
<dbReference type="InterPro" id="IPR016053">
    <property type="entry name" value="Haem_Oase-like"/>
</dbReference>
<reference evidence="2" key="1">
    <citation type="submission" date="2016-10" db="EMBL/GenBank/DDBJ databases">
        <authorList>
            <person name="Varghese N."/>
            <person name="Submissions S."/>
        </authorList>
    </citation>
    <scope>NUCLEOTIDE SEQUENCE [LARGE SCALE GENOMIC DNA]</scope>
    <source>
        <strain evidence="2">DSM 27981</strain>
    </source>
</reference>
<dbReference type="InterPro" id="IPR016084">
    <property type="entry name" value="Haem_Oase-like_multi-hlx"/>
</dbReference>
<proteinExistence type="predicted"/>
<dbReference type="Pfam" id="PF01126">
    <property type="entry name" value="Heme_oxygenase"/>
    <property type="match status" value="1"/>
</dbReference>
<dbReference type="AlphaFoldDB" id="A0A1I2GEB0"/>
<dbReference type="RefSeq" id="WP_092940819.1">
    <property type="nucleotide sequence ID" value="NZ_FONX01000014.1"/>
</dbReference>
<dbReference type="GO" id="GO:0006788">
    <property type="term" value="P:heme oxidation"/>
    <property type="evidence" value="ECO:0007669"/>
    <property type="project" value="InterPro"/>
</dbReference>
<dbReference type="Proteomes" id="UP000199119">
    <property type="component" value="Unassembled WGS sequence"/>
</dbReference>
<dbReference type="GO" id="GO:0004392">
    <property type="term" value="F:heme oxygenase (decyclizing) activity"/>
    <property type="evidence" value="ECO:0007669"/>
    <property type="project" value="InterPro"/>
</dbReference>
<evidence type="ECO:0000313" key="1">
    <source>
        <dbReference type="EMBL" id="SFF15533.1"/>
    </source>
</evidence>
<accession>A0A1I2GEB0</accession>
<dbReference type="OrthoDB" id="114943at2"/>
<dbReference type="Gene3D" id="1.20.910.10">
    <property type="entry name" value="Heme oxygenase-like"/>
    <property type="match status" value="1"/>
</dbReference>